<feature type="compositionally biased region" description="Gly residues" evidence="1">
    <location>
        <begin position="156"/>
        <end position="167"/>
    </location>
</feature>
<evidence type="ECO:0000313" key="4">
    <source>
        <dbReference type="Proteomes" id="UP000271974"/>
    </source>
</evidence>
<feature type="compositionally biased region" description="Basic residues" evidence="1">
    <location>
        <begin position="418"/>
        <end position="436"/>
    </location>
</feature>
<feature type="region of interest" description="Disordered" evidence="1">
    <location>
        <begin position="395"/>
        <end position="441"/>
    </location>
</feature>
<feature type="compositionally biased region" description="Low complexity" evidence="1">
    <location>
        <begin position="300"/>
        <end position="317"/>
    </location>
</feature>
<evidence type="ECO:0000313" key="3">
    <source>
        <dbReference type="EMBL" id="RUS70362.1"/>
    </source>
</evidence>
<dbReference type="Proteomes" id="UP000271974">
    <property type="component" value="Unassembled WGS sequence"/>
</dbReference>
<feature type="region of interest" description="Disordered" evidence="1">
    <location>
        <begin position="20"/>
        <end position="349"/>
    </location>
</feature>
<feature type="compositionally biased region" description="Pro residues" evidence="1">
    <location>
        <begin position="192"/>
        <end position="209"/>
    </location>
</feature>
<dbReference type="STRING" id="188477.A0A433SMG7"/>
<feature type="compositionally biased region" description="Low complexity" evidence="1">
    <location>
        <begin position="395"/>
        <end position="410"/>
    </location>
</feature>
<dbReference type="EMBL" id="RQTK01001426">
    <property type="protein sequence ID" value="RUS70362.1"/>
    <property type="molecule type" value="Genomic_DNA"/>
</dbReference>
<protein>
    <recommendedName>
        <fullName evidence="2">PCI domain-containing protein</fullName>
    </recommendedName>
</protein>
<dbReference type="GO" id="GO:0005634">
    <property type="term" value="C:nucleus"/>
    <property type="evidence" value="ECO:0007669"/>
    <property type="project" value="TreeGrafter"/>
</dbReference>
<feature type="compositionally biased region" description="Polar residues" evidence="1">
    <location>
        <begin position="29"/>
        <end position="45"/>
    </location>
</feature>
<evidence type="ECO:0000256" key="1">
    <source>
        <dbReference type="SAM" id="MobiDB-lite"/>
    </source>
</evidence>
<accession>A0A433SMG7</accession>
<feature type="compositionally biased region" description="Pro residues" evidence="1">
    <location>
        <begin position="79"/>
        <end position="105"/>
    </location>
</feature>
<keyword evidence="4" id="KW-1185">Reference proteome</keyword>
<organism evidence="3 4">
    <name type="scientific">Elysia chlorotica</name>
    <name type="common">Eastern emerald elysia</name>
    <name type="synonym">Sea slug</name>
    <dbReference type="NCBI Taxonomy" id="188477"/>
    <lineage>
        <taxon>Eukaryota</taxon>
        <taxon>Metazoa</taxon>
        <taxon>Spiralia</taxon>
        <taxon>Lophotrochozoa</taxon>
        <taxon>Mollusca</taxon>
        <taxon>Gastropoda</taxon>
        <taxon>Heterobranchia</taxon>
        <taxon>Euthyneura</taxon>
        <taxon>Panpulmonata</taxon>
        <taxon>Sacoglossa</taxon>
        <taxon>Placobranchoidea</taxon>
        <taxon>Plakobranchidae</taxon>
        <taxon>Elysia</taxon>
    </lineage>
</organism>
<feature type="compositionally biased region" description="Polar residues" evidence="1">
    <location>
        <begin position="66"/>
        <end position="76"/>
    </location>
</feature>
<dbReference type="Gene3D" id="1.25.40.990">
    <property type="match status" value="1"/>
</dbReference>
<comment type="caution">
    <text evidence="3">The sequence shown here is derived from an EMBL/GenBank/DDBJ whole genome shotgun (WGS) entry which is preliminary data.</text>
</comment>
<name>A0A433SMG7_ELYCH</name>
<dbReference type="OrthoDB" id="199574at2759"/>
<feature type="compositionally biased region" description="Pro residues" evidence="1">
    <location>
        <begin position="171"/>
        <end position="184"/>
    </location>
</feature>
<reference evidence="3 4" key="1">
    <citation type="submission" date="2019-01" db="EMBL/GenBank/DDBJ databases">
        <title>A draft genome assembly of the solar-powered sea slug Elysia chlorotica.</title>
        <authorList>
            <person name="Cai H."/>
            <person name="Li Q."/>
            <person name="Fang X."/>
            <person name="Li J."/>
            <person name="Curtis N.E."/>
            <person name="Altenburger A."/>
            <person name="Shibata T."/>
            <person name="Feng M."/>
            <person name="Maeda T."/>
            <person name="Schwartz J.A."/>
            <person name="Shigenobu S."/>
            <person name="Lundholm N."/>
            <person name="Nishiyama T."/>
            <person name="Yang H."/>
            <person name="Hasebe M."/>
            <person name="Li S."/>
            <person name="Pierce S.K."/>
            <person name="Wang J."/>
        </authorList>
    </citation>
    <scope>NUCLEOTIDE SEQUENCE [LARGE SCALE GENOMIC DNA]</scope>
    <source>
        <strain evidence="3">EC2010</strain>
        <tissue evidence="3">Whole organism of an adult</tissue>
    </source>
</reference>
<dbReference type="Pfam" id="PF03399">
    <property type="entry name" value="SAC3_GANP"/>
    <property type="match status" value="1"/>
</dbReference>
<feature type="compositionally biased region" description="Basic and acidic residues" evidence="1">
    <location>
        <begin position="322"/>
        <end position="336"/>
    </location>
</feature>
<sequence length="727" mass="80692">MQVEMKPEWMAAMKALEDQKKPVEYPNNPEWTNASKALQSLNSSPGKKGKKKKNKDQDEGPPGAAIQQNGSASEGQISKPPPDNPPAPPPQYDGYDPPPPPPPPGHYGYGYPGPNPGFRPQGSFYQQYGYPYGAGNYQMDGPYGGPPPPWMNSYGYGPGNYGGGPRGMSGPPGPPGPMGVPPSGPYGNAGMGPPPPNHDNFRGPPPPHRFPFNDGPRGPPPPQEMEMNRPSDESRQEDNSSSDFPNSGPRFMPRSLNKPPGSGGIRFQLPKRKTLGANSGAVDNPLRSSPNQRFGRPEYPMQQQQQLGQNGQQMPQPHHSNHHEMEQTTEDRRNEEAGDAGGEWPPSLKDYVQRAFASVTNEKEKDQVERVLKEKLTNIFNSPGGANAVNWAEEPLPLDSRSPSSGSPGSRDGGRIKFGSKNRGRGSKTPRGRGRGGKIITKGEGGFISLSTGKKKNKKGGQTLQFTLDNEDDPLKKARMDLRAARFGNSQTKMKQRVNISINESIYSNNQDEDIDLTEFTVVGTCQDIEKAYFRLTGVQGIRDAFTVRVYETHARVAMEKGDHEEFNQCQTQLKLLYHEGLKGNQLEFKAYRILYYIYTSNTLDLTTALASLTKECRKDECIKHALEVRIAWALNNYHKFFKLYEKAPKMSGYLMDWFIDRVRKSALKLIIKAYRPTVDIDFFQKELAFQEASKCVEFLLEKGVSFTDNTHSKVDLKANMAVIQTL</sequence>
<gene>
    <name evidence="3" type="ORF">EGW08_021876</name>
</gene>
<dbReference type="PROSITE" id="PS50250">
    <property type="entry name" value="PCI"/>
    <property type="match status" value="1"/>
</dbReference>
<dbReference type="PANTHER" id="PTHR12436">
    <property type="entry name" value="80 KDA MCM3-ASSOCIATED PROTEIN"/>
    <property type="match status" value="1"/>
</dbReference>
<dbReference type="InterPro" id="IPR000717">
    <property type="entry name" value="PCI_dom"/>
</dbReference>
<evidence type="ECO:0000259" key="2">
    <source>
        <dbReference type="PROSITE" id="PS50250"/>
    </source>
</evidence>
<dbReference type="InterPro" id="IPR045107">
    <property type="entry name" value="SAC3/GANP/THP3"/>
</dbReference>
<dbReference type="AlphaFoldDB" id="A0A433SMG7"/>
<dbReference type="InterPro" id="IPR005062">
    <property type="entry name" value="SAC3/GANP/THP3_conserved"/>
</dbReference>
<dbReference type="PANTHER" id="PTHR12436:SF4">
    <property type="entry name" value="LEUKOCYTE RECEPTOR CLUSTER MEMBER 8"/>
    <property type="match status" value="1"/>
</dbReference>
<feature type="domain" description="PCI" evidence="2">
    <location>
        <begin position="563"/>
        <end position="727"/>
    </location>
</feature>
<feature type="compositionally biased region" description="Basic and acidic residues" evidence="1">
    <location>
        <begin position="226"/>
        <end position="238"/>
    </location>
</feature>
<proteinExistence type="predicted"/>